<evidence type="ECO:0000313" key="8">
    <source>
        <dbReference type="EnsemblPlants" id="Solyc03g058882.1.1.1"/>
    </source>
</evidence>
<keyword evidence="2" id="KW-0805">Transcription regulation</keyword>
<dbReference type="SUPFAM" id="SSF47113">
    <property type="entry name" value="Histone-fold"/>
    <property type="match status" value="1"/>
</dbReference>
<keyword evidence="3" id="KW-0238">DNA-binding</keyword>
<dbReference type="InParanoid" id="A0A3Q7FKG0"/>
<evidence type="ECO:0000256" key="5">
    <source>
        <dbReference type="ARBA" id="ARBA00023242"/>
    </source>
</evidence>
<dbReference type="GO" id="GO:0000981">
    <property type="term" value="F:DNA-binding transcription factor activity, RNA polymerase II-specific"/>
    <property type="evidence" value="ECO:0000318"/>
    <property type="project" value="GO_Central"/>
</dbReference>
<dbReference type="InterPro" id="IPR050568">
    <property type="entry name" value="Transcr_DNA_Rep_Reg"/>
</dbReference>
<evidence type="ECO:0000256" key="4">
    <source>
        <dbReference type="ARBA" id="ARBA00023163"/>
    </source>
</evidence>
<dbReference type="PANTHER" id="PTHR10252">
    <property type="entry name" value="HISTONE-LIKE TRANSCRIPTION FACTOR CCAAT-RELATED"/>
    <property type="match status" value="1"/>
</dbReference>
<dbReference type="InterPro" id="IPR003958">
    <property type="entry name" value="CBFA_NFYB_domain"/>
</dbReference>
<evidence type="ECO:0000313" key="9">
    <source>
        <dbReference type="Proteomes" id="UP000004994"/>
    </source>
</evidence>
<dbReference type="InterPro" id="IPR009072">
    <property type="entry name" value="Histone-fold"/>
</dbReference>
<comment type="similarity">
    <text evidence="6">Belongs to the NFYC/HAP5 subunit family.</text>
</comment>
<dbReference type="GO" id="GO:0046982">
    <property type="term" value="F:protein heterodimerization activity"/>
    <property type="evidence" value="ECO:0007669"/>
    <property type="project" value="InterPro"/>
</dbReference>
<dbReference type="GO" id="GO:0005634">
    <property type="term" value="C:nucleus"/>
    <property type="evidence" value="ECO:0000318"/>
    <property type="project" value="GO_Central"/>
</dbReference>
<keyword evidence="4" id="KW-0804">Transcription</keyword>
<evidence type="ECO:0000259" key="7">
    <source>
        <dbReference type="Pfam" id="PF00808"/>
    </source>
</evidence>
<evidence type="ECO:0000256" key="2">
    <source>
        <dbReference type="ARBA" id="ARBA00023015"/>
    </source>
</evidence>
<reference evidence="8" key="1">
    <citation type="journal article" date="2012" name="Nature">
        <title>The tomato genome sequence provides insights into fleshy fruit evolution.</title>
        <authorList>
            <consortium name="Tomato Genome Consortium"/>
        </authorList>
    </citation>
    <scope>NUCLEOTIDE SEQUENCE [LARGE SCALE GENOMIC DNA]</scope>
    <source>
        <strain evidence="8">cv. Heinz 1706</strain>
    </source>
</reference>
<evidence type="ECO:0000256" key="1">
    <source>
        <dbReference type="ARBA" id="ARBA00004123"/>
    </source>
</evidence>
<name>A0A3Q7FKG0_SOLLC</name>
<dbReference type="GO" id="GO:0003677">
    <property type="term" value="F:DNA binding"/>
    <property type="evidence" value="ECO:0007669"/>
    <property type="project" value="UniProtKB-KW"/>
</dbReference>
<accession>A0A3Q7FKG0</accession>
<dbReference type="EnsemblPlants" id="Solyc03g058882.1.1">
    <property type="protein sequence ID" value="Solyc03g058882.1.1.1"/>
    <property type="gene ID" value="Solyc03g058882.1"/>
</dbReference>
<keyword evidence="5" id="KW-0539">Nucleus</keyword>
<sequence>MENNSEQSTVNAGQLVGVGQLNIEKNKQEQVKMFCTEKRREMENVNDLKNNLLLPPIRINKITKKDEDIRMIVVESSVLLTKICEFFIQELTLCFWLNASSMYFEEG</sequence>
<keyword evidence="9" id="KW-1185">Reference proteome</keyword>
<dbReference type="Gramene" id="Solyc03g058882.1.1">
    <property type="protein sequence ID" value="Solyc03g058882.1.1.1"/>
    <property type="gene ID" value="Solyc03g058882.1"/>
</dbReference>
<dbReference type="Pfam" id="PF00808">
    <property type="entry name" value="CBFD_NFYB_HMF"/>
    <property type="match status" value="1"/>
</dbReference>
<evidence type="ECO:0000256" key="6">
    <source>
        <dbReference type="ARBA" id="ARBA00038129"/>
    </source>
</evidence>
<dbReference type="SMR" id="A0A3Q7FKG0"/>
<feature type="domain" description="Transcription factor CBF/NF-Y/archaeal histone" evidence="7">
    <location>
        <begin position="54"/>
        <end position="92"/>
    </location>
</feature>
<protein>
    <recommendedName>
        <fullName evidence="7">Transcription factor CBF/NF-Y/archaeal histone domain-containing protein</fullName>
    </recommendedName>
</protein>
<dbReference type="PANTHER" id="PTHR10252:SF8">
    <property type="entry name" value="NUCLEAR TRANSCRIPTION FACTOR Y SUBUNIT GAMMA"/>
    <property type="match status" value="1"/>
</dbReference>
<dbReference type="AlphaFoldDB" id="A0A3Q7FKG0"/>
<dbReference type="Gene3D" id="1.10.20.10">
    <property type="entry name" value="Histone, subunit A"/>
    <property type="match status" value="1"/>
</dbReference>
<comment type="subcellular location">
    <subcellularLocation>
        <location evidence="1">Nucleus</location>
    </subcellularLocation>
</comment>
<dbReference type="Proteomes" id="UP000004994">
    <property type="component" value="Chromosome 3"/>
</dbReference>
<dbReference type="GO" id="GO:0006357">
    <property type="term" value="P:regulation of transcription by RNA polymerase II"/>
    <property type="evidence" value="ECO:0000318"/>
    <property type="project" value="GO_Central"/>
</dbReference>
<reference evidence="8" key="2">
    <citation type="submission" date="2019-01" db="UniProtKB">
        <authorList>
            <consortium name="EnsemblPlants"/>
        </authorList>
    </citation>
    <scope>IDENTIFICATION</scope>
    <source>
        <strain evidence="8">cv. Heinz 1706</strain>
    </source>
</reference>
<organism evidence="8">
    <name type="scientific">Solanum lycopersicum</name>
    <name type="common">Tomato</name>
    <name type="synonym">Lycopersicon esculentum</name>
    <dbReference type="NCBI Taxonomy" id="4081"/>
    <lineage>
        <taxon>Eukaryota</taxon>
        <taxon>Viridiplantae</taxon>
        <taxon>Streptophyta</taxon>
        <taxon>Embryophyta</taxon>
        <taxon>Tracheophyta</taxon>
        <taxon>Spermatophyta</taxon>
        <taxon>Magnoliopsida</taxon>
        <taxon>eudicotyledons</taxon>
        <taxon>Gunneridae</taxon>
        <taxon>Pentapetalae</taxon>
        <taxon>asterids</taxon>
        <taxon>lamiids</taxon>
        <taxon>Solanales</taxon>
        <taxon>Solanaceae</taxon>
        <taxon>Solanoideae</taxon>
        <taxon>Solaneae</taxon>
        <taxon>Solanum</taxon>
        <taxon>Solanum subgen. Lycopersicon</taxon>
    </lineage>
</organism>
<dbReference type="STRING" id="4081.A0A3Q7FKG0"/>
<proteinExistence type="inferred from homology"/>
<evidence type="ECO:0000256" key="3">
    <source>
        <dbReference type="ARBA" id="ARBA00023125"/>
    </source>
</evidence>